<evidence type="ECO:0000256" key="6">
    <source>
        <dbReference type="ARBA" id="ARBA00023125"/>
    </source>
</evidence>
<dbReference type="SMART" id="SM00355">
    <property type="entry name" value="ZnF_C2H2"/>
    <property type="match status" value="6"/>
</dbReference>
<protein>
    <submittedName>
        <fullName evidence="14">Zinc finger and BTB domain-containing protein 17</fullName>
    </submittedName>
</protein>
<evidence type="ECO:0000256" key="9">
    <source>
        <dbReference type="PROSITE-ProRule" id="PRU00309"/>
    </source>
</evidence>
<evidence type="ECO:0000256" key="3">
    <source>
        <dbReference type="ARBA" id="ARBA00022737"/>
    </source>
</evidence>
<feature type="region of interest" description="Disordered" evidence="10">
    <location>
        <begin position="278"/>
        <end position="319"/>
    </location>
</feature>
<keyword evidence="6 9" id="KW-0238">DNA-binding</keyword>
<evidence type="ECO:0000256" key="5">
    <source>
        <dbReference type="ARBA" id="ARBA00022833"/>
    </source>
</evidence>
<evidence type="ECO:0000256" key="7">
    <source>
        <dbReference type="ARBA" id="ARBA00023242"/>
    </source>
</evidence>
<evidence type="ECO:0000259" key="11">
    <source>
        <dbReference type="PROSITE" id="PS50157"/>
    </source>
</evidence>
<accession>A0A2D0REH8</accession>
<feature type="domain" description="C2H2-type" evidence="11">
    <location>
        <begin position="578"/>
        <end position="600"/>
    </location>
</feature>
<dbReference type="GO" id="GO:0005634">
    <property type="term" value="C:nucleus"/>
    <property type="evidence" value="ECO:0007669"/>
    <property type="project" value="UniProtKB-SubCell"/>
</dbReference>
<dbReference type="InterPro" id="IPR006612">
    <property type="entry name" value="THAP_Znf"/>
</dbReference>
<dbReference type="GO" id="GO:0003677">
    <property type="term" value="F:DNA binding"/>
    <property type="evidence" value="ECO:0007669"/>
    <property type="project" value="UniProtKB-UniRule"/>
</dbReference>
<keyword evidence="13" id="KW-1185">Reference proteome</keyword>
<feature type="domain" description="C2H2-type" evidence="11">
    <location>
        <begin position="465"/>
        <end position="492"/>
    </location>
</feature>
<dbReference type="FunFam" id="3.30.160.60:FF:001527">
    <property type="entry name" value="Zinc finger protein"/>
    <property type="match status" value="1"/>
</dbReference>
<dbReference type="SUPFAM" id="SSF57716">
    <property type="entry name" value="Glucocorticoid receptor-like (DNA-binding domain)"/>
    <property type="match status" value="1"/>
</dbReference>
<dbReference type="InterPro" id="IPR038441">
    <property type="entry name" value="THAP_Znf_sf"/>
</dbReference>
<keyword evidence="2" id="KW-0479">Metal-binding</keyword>
<dbReference type="PANTHER" id="PTHR24394">
    <property type="entry name" value="ZINC FINGER PROTEIN"/>
    <property type="match status" value="1"/>
</dbReference>
<dbReference type="SMART" id="SM00980">
    <property type="entry name" value="THAP"/>
    <property type="match status" value="1"/>
</dbReference>
<dbReference type="Gene3D" id="3.30.160.60">
    <property type="entry name" value="Classic Zinc Finger"/>
    <property type="match status" value="4"/>
</dbReference>
<dbReference type="GO" id="GO:0008270">
    <property type="term" value="F:zinc ion binding"/>
    <property type="evidence" value="ECO:0007669"/>
    <property type="project" value="UniProtKB-KW"/>
</dbReference>
<dbReference type="OMA" id="RTVHMRQ"/>
<keyword evidence="4 8" id="KW-0863">Zinc-finger</keyword>
<feature type="domain" description="THAP-type" evidence="12">
    <location>
        <begin position="1"/>
        <end position="92"/>
    </location>
</feature>
<dbReference type="PROSITE" id="PS50157">
    <property type="entry name" value="ZINC_FINGER_C2H2_2"/>
    <property type="match status" value="6"/>
</dbReference>
<keyword evidence="3" id="KW-0677">Repeat</keyword>
<dbReference type="KEGG" id="ipu:108268221"/>
<dbReference type="FunFam" id="3.30.160.60:FF:000446">
    <property type="entry name" value="Zinc finger protein"/>
    <property type="match status" value="1"/>
</dbReference>
<evidence type="ECO:0000313" key="13">
    <source>
        <dbReference type="Proteomes" id="UP000221080"/>
    </source>
</evidence>
<dbReference type="GeneID" id="108268221"/>
<evidence type="ECO:0000256" key="10">
    <source>
        <dbReference type="SAM" id="MobiDB-lite"/>
    </source>
</evidence>
<evidence type="ECO:0000256" key="1">
    <source>
        <dbReference type="ARBA" id="ARBA00004123"/>
    </source>
</evidence>
<dbReference type="Gene3D" id="6.20.210.20">
    <property type="entry name" value="THAP domain"/>
    <property type="match status" value="1"/>
</dbReference>
<gene>
    <name evidence="14" type="primary">LOC108268221</name>
</gene>
<organism evidence="13 14">
    <name type="scientific">Ictalurus punctatus</name>
    <name type="common">Channel catfish</name>
    <name type="synonym">Silurus punctatus</name>
    <dbReference type="NCBI Taxonomy" id="7998"/>
    <lineage>
        <taxon>Eukaryota</taxon>
        <taxon>Metazoa</taxon>
        <taxon>Chordata</taxon>
        <taxon>Craniata</taxon>
        <taxon>Vertebrata</taxon>
        <taxon>Euteleostomi</taxon>
        <taxon>Actinopterygii</taxon>
        <taxon>Neopterygii</taxon>
        <taxon>Teleostei</taxon>
        <taxon>Ostariophysi</taxon>
        <taxon>Siluriformes</taxon>
        <taxon>Ictaluridae</taxon>
        <taxon>Ictalurus</taxon>
    </lineage>
</organism>
<reference evidence="13" key="1">
    <citation type="journal article" date="2016" name="Nat. Commun.">
        <title>The channel catfish genome sequence provides insights into the evolution of scale formation in teleosts.</title>
        <authorList>
            <person name="Liu Z."/>
            <person name="Liu S."/>
            <person name="Yao J."/>
            <person name="Bao L."/>
            <person name="Zhang J."/>
            <person name="Li Y."/>
            <person name="Jiang C."/>
            <person name="Sun L."/>
            <person name="Wang R."/>
            <person name="Zhang Y."/>
            <person name="Zhou T."/>
            <person name="Zeng Q."/>
            <person name="Fu Q."/>
            <person name="Gao S."/>
            <person name="Li N."/>
            <person name="Koren S."/>
            <person name="Jiang Y."/>
            <person name="Zimin A."/>
            <person name="Xu P."/>
            <person name="Phillippy A.M."/>
            <person name="Geng X."/>
            <person name="Song L."/>
            <person name="Sun F."/>
            <person name="Li C."/>
            <person name="Wang X."/>
            <person name="Chen A."/>
            <person name="Jin Y."/>
            <person name="Yuan Z."/>
            <person name="Yang Y."/>
            <person name="Tan S."/>
            <person name="Peatman E."/>
            <person name="Lu J."/>
            <person name="Qin Z."/>
            <person name="Dunham R."/>
            <person name="Li Z."/>
            <person name="Sonstegard T."/>
            <person name="Feng J."/>
            <person name="Danzmann R.G."/>
            <person name="Schroeder S."/>
            <person name="Scheffler B."/>
            <person name="Duke M.V."/>
            <person name="Ballard L."/>
            <person name="Kucuktas H."/>
            <person name="Kaltenboeck L."/>
            <person name="Liu H."/>
            <person name="Armbruster J."/>
            <person name="Xie Y."/>
            <person name="Kirby M.L."/>
            <person name="Tian Y."/>
            <person name="Flanagan M.E."/>
            <person name="Mu W."/>
            <person name="Waldbieser G.C."/>
        </authorList>
    </citation>
    <scope>NUCLEOTIDE SEQUENCE [LARGE SCALE GENOMIC DNA]</scope>
    <source>
        <strain evidence="13">SDA103</strain>
    </source>
</reference>
<reference evidence="14" key="2">
    <citation type="submission" date="2025-08" db="UniProtKB">
        <authorList>
            <consortium name="RefSeq"/>
        </authorList>
    </citation>
    <scope>IDENTIFICATION</scope>
    <source>
        <tissue evidence="14">Blood</tissue>
    </source>
</reference>
<dbReference type="Pfam" id="PF05485">
    <property type="entry name" value="THAP"/>
    <property type="match status" value="1"/>
</dbReference>
<dbReference type="InterPro" id="IPR013087">
    <property type="entry name" value="Znf_C2H2_type"/>
</dbReference>
<keyword evidence="5" id="KW-0862">Zinc</keyword>
<proteinExistence type="predicted"/>
<dbReference type="PANTHER" id="PTHR24394:SF29">
    <property type="entry name" value="MYONEURIN"/>
    <property type="match status" value="1"/>
</dbReference>
<feature type="domain" description="C2H2-type" evidence="11">
    <location>
        <begin position="522"/>
        <end position="549"/>
    </location>
</feature>
<comment type="subcellular location">
    <subcellularLocation>
        <location evidence="1">Nucleus</location>
    </subcellularLocation>
</comment>
<dbReference type="PROSITE" id="PS50950">
    <property type="entry name" value="ZF_THAP"/>
    <property type="match status" value="1"/>
</dbReference>
<evidence type="ECO:0000256" key="4">
    <source>
        <dbReference type="ARBA" id="ARBA00022771"/>
    </source>
</evidence>
<name>A0A2D0REH8_ICTPU</name>
<sequence length="613" mass="70741">MVRGCAFPSCANKMTKRSGLSFHRLPFHTPRTLHLWLLALRMDVNTPRNKLRAADLRVCGAHFSDQDFFTETARKTTRKLRCLKRSAVPHSDPGHFWGMTEPEDCILKDEPRPVIIGQYEIVTVPQPDHKAVKSLQPSYQGTDIFKSSEVMVNTHCLLELFQFCWRCQKECCITVEGNERLFSVTQDCQSCGHHRDWRSHPPSAEPAQTFHNDPKDHVETFDEKHEDNNDANSYIEVEHTLEPGDEDSEEVVVQIGSSDHEGSEQSYEQMYIETDGSYFSSTEEETSLQEEMKKKSKKSKSKDSSDEWQPDLGEVATDSDVSMDEDLFTALKEDGQGKLVVWCTQCGTEASLSCSVLRHKKVFCCARCDAGGDTEMLSLEKLAVRFDDLASFQKHAEQDHGVKTFYKLCQECGKFVIADPQTKGLKEHKCEQKIQFIVCPECGKRFLTEVGLKRHCTKLHEDADHPCKYCLKVFKNRPAKLEHEQTHPKERQPYSCPDCPEKFDNLYKRNNHVKSHRGPYKYLCDICEKRFKDLHRLRRHKLIHSGEKPFKCQVCERSFNQMENLTSHMRVHTGEKPFMCEQCGECFNHNVSLKNHKQRHHDLVLSQEEDDTG</sequence>
<dbReference type="AlphaFoldDB" id="A0A2D0REH8"/>
<dbReference type="GO" id="GO:0000981">
    <property type="term" value="F:DNA-binding transcription factor activity, RNA polymerase II-specific"/>
    <property type="evidence" value="ECO:0007669"/>
    <property type="project" value="TreeGrafter"/>
</dbReference>
<evidence type="ECO:0000256" key="2">
    <source>
        <dbReference type="ARBA" id="ARBA00022723"/>
    </source>
</evidence>
<feature type="domain" description="C2H2-type" evidence="11">
    <location>
        <begin position="437"/>
        <end position="465"/>
    </location>
</feature>
<feature type="region of interest" description="Disordered" evidence="10">
    <location>
        <begin position="195"/>
        <end position="215"/>
    </location>
</feature>
<dbReference type="OrthoDB" id="8634051at2759"/>
<dbReference type="Pfam" id="PF00096">
    <property type="entry name" value="zf-C2H2"/>
    <property type="match status" value="1"/>
</dbReference>
<dbReference type="PROSITE" id="PS00028">
    <property type="entry name" value="ZINC_FINGER_C2H2_1"/>
    <property type="match status" value="6"/>
</dbReference>
<dbReference type="Proteomes" id="UP000221080">
    <property type="component" value="Chromosome 7"/>
</dbReference>
<feature type="domain" description="C2H2-type" evidence="11">
    <location>
        <begin position="550"/>
        <end position="577"/>
    </location>
</feature>
<dbReference type="RefSeq" id="XP_017328546.1">
    <property type="nucleotide sequence ID" value="XM_017473057.3"/>
</dbReference>
<evidence type="ECO:0000256" key="8">
    <source>
        <dbReference type="PROSITE-ProRule" id="PRU00042"/>
    </source>
</evidence>
<dbReference type="InterPro" id="IPR036236">
    <property type="entry name" value="Znf_C2H2_sf"/>
</dbReference>
<evidence type="ECO:0000259" key="12">
    <source>
        <dbReference type="PROSITE" id="PS50950"/>
    </source>
</evidence>
<evidence type="ECO:0000313" key="14">
    <source>
        <dbReference type="RefSeq" id="XP_017328546.1"/>
    </source>
</evidence>
<dbReference type="SUPFAM" id="SSF57667">
    <property type="entry name" value="beta-beta-alpha zinc fingers"/>
    <property type="match status" value="3"/>
</dbReference>
<feature type="domain" description="C2H2-type" evidence="11">
    <location>
        <begin position="494"/>
        <end position="521"/>
    </location>
</feature>
<keyword evidence="7" id="KW-0539">Nucleus</keyword>